<dbReference type="Pfam" id="PF02464">
    <property type="entry name" value="CinA"/>
    <property type="match status" value="1"/>
</dbReference>
<proteinExistence type="predicted"/>
<protein>
    <submittedName>
        <fullName evidence="2">CinA family protein</fullName>
    </submittedName>
</protein>
<dbReference type="EMBL" id="JAUZVV010000001">
    <property type="protein sequence ID" value="MDT3315702.1"/>
    <property type="molecule type" value="Genomic_DNA"/>
</dbReference>
<feature type="domain" description="CinA C-terminal" evidence="1">
    <location>
        <begin position="9"/>
        <end position="154"/>
    </location>
</feature>
<reference evidence="2 3" key="1">
    <citation type="submission" date="2023-08" db="EMBL/GenBank/DDBJ databases">
        <title>Microbacterium aquilitoris sp. nov. and Microbacterium gwkjibeachense sp. nov., isolated from beach.</title>
        <authorList>
            <person name="Lee S.D."/>
            <person name="Yang H."/>
            <person name="Kim I."/>
        </authorList>
    </citation>
    <scope>NUCLEOTIDE SEQUENCE [LARGE SCALE GENOMIC DNA]</scope>
    <source>
        <strain evidence="2 3">KSW4-11</strain>
    </source>
</reference>
<dbReference type="NCBIfam" id="TIGR00199">
    <property type="entry name" value="PncC_domain"/>
    <property type="match status" value="1"/>
</dbReference>
<dbReference type="InterPro" id="IPR008136">
    <property type="entry name" value="CinA_C"/>
</dbReference>
<organism evidence="2 3">
    <name type="scientific">Microbacterium gawkjiense</name>
    <dbReference type="NCBI Taxonomy" id="3067309"/>
    <lineage>
        <taxon>Bacteria</taxon>
        <taxon>Bacillati</taxon>
        <taxon>Actinomycetota</taxon>
        <taxon>Actinomycetes</taxon>
        <taxon>Micrococcales</taxon>
        <taxon>Microbacteriaceae</taxon>
        <taxon>Microbacterium</taxon>
    </lineage>
</organism>
<evidence type="ECO:0000313" key="3">
    <source>
        <dbReference type="Proteomes" id="UP001251849"/>
    </source>
</evidence>
<dbReference type="InterPro" id="IPR036653">
    <property type="entry name" value="CinA-like_C"/>
</dbReference>
<dbReference type="Gene3D" id="3.90.950.20">
    <property type="entry name" value="CinA-like"/>
    <property type="match status" value="1"/>
</dbReference>
<evidence type="ECO:0000313" key="2">
    <source>
        <dbReference type="EMBL" id="MDT3315702.1"/>
    </source>
</evidence>
<name>A0ABU3G796_9MICO</name>
<dbReference type="SUPFAM" id="SSF142433">
    <property type="entry name" value="CinA-like"/>
    <property type="match status" value="1"/>
</dbReference>
<gene>
    <name evidence="2" type="ORF">Q9S71_02590</name>
</gene>
<comment type="caution">
    <text evidence="2">The sequence shown here is derived from an EMBL/GenBank/DDBJ whole genome shotgun (WGS) entry which is preliminary data.</text>
</comment>
<evidence type="ECO:0000259" key="1">
    <source>
        <dbReference type="Pfam" id="PF02464"/>
    </source>
</evidence>
<accession>A0ABU3G796</accession>
<sequence>MRRRALPDLVERIADAAGRVGVVCAVAESLTSGRLAAEVGRGSSAQDWFAGGVVAYQVRVKEEVLGLGPGTDPCSPECAEQLACGVRALLGADVAVSTTGVGGPDAQDGHAPGTVYLGWATADAAGHELVRFDGDPVEVIDQAVGAALALLLQTVEATRADG</sequence>
<dbReference type="RefSeq" id="WP_311860329.1">
    <property type="nucleotide sequence ID" value="NZ_JAUZVV010000001.1"/>
</dbReference>
<dbReference type="Proteomes" id="UP001251849">
    <property type="component" value="Unassembled WGS sequence"/>
</dbReference>
<keyword evidence="3" id="KW-1185">Reference proteome</keyword>